<accession>A0A9X3RF32</accession>
<evidence type="ECO:0000313" key="1">
    <source>
        <dbReference type="EMBL" id="MCZ8538023.1"/>
    </source>
</evidence>
<gene>
    <name evidence="1" type="ORF">M9R32_12575</name>
</gene>
<dbReference type="Proteomes" id="UP001152173">
    <property type="component" value="Unassembled WGS sequence"/>
</dbReference>
<sequence>MGCFQNNNGTRDSVAGAFDTNFKVPVRASIDGEDFCRAVRRCLINDLVAGAQDDRDDRRNNNRRKNCGWRW</sequence>
<dbReference type="RefSeq" id="WP_269927093.1">
    <property type="nucleotide sequence ID" value="NZ_JAMKBJ010000011.1"/>
</dbReference>
<proteinExistence type="predicted"/>
<keyword evidence="2" id="KW-1185">Reference proteome</keyword>
<reference evidence="1" key="1">
    <citation type="submission" date="2022-05" db="EMBL/GenBank/DDBJ databases">
        <authorList>
            <person name="Colautti A."/>
            <person name="Iacumin L."/>
        </authorList>
    </citation>
    <scope>NUCLEOTIDE SEQUENCE</scope>
    <source>
        <strain evidence="1">SK 55</strain>
    </source>
</reference>
<dbReference type="AlphaFoldDB" id="A0A9X3RF32"/>
<dbReference type="EMBL" id="JAMKBJ010000011">
    <property type="protein sequence ID" value="MCZ8538023.1"/>
    <property type="molecule type" value="Genomic_DNA"/>
</dbReference>
<protein>
    <submittedName>
        <fullName evidence="1">Uncharacterized protein</fullName>
    </submittedName>
</protein>
<name>A0A9X3RF32_9BACL</name>
<evidence type="ECO:0000313" key="2">
    <source>
        <dbReference type="Proteomes" id="UP001152173"/>
    </source>
</evidence>
<comment type="caution">
    <text evidence="1">The sequence shown here is derived from an EMBL/GenBank/DDBJ whole genome shotgun (WGS) entry which is preliminary data.</text>
</comment>
<organism evidence="1 2">
    <name type="scientific">Paenisporosarcina quisquiliarum</name>
    <dbReference type="NCBI Taxonomy" id="365346"/>
    <lineage>
        <taxon>Bacteria</taxon>
        <taxon>Bacillati</taxon>
        <taxon>Bacillota</taxon>
        <taxon>Bacilli</taxon>
        <taxon>Bacillales</taxon>
        <taxon>Caryophanaceae</taxon>
        <taxon>Paenisporosarcina</taxon>
    </lineage>
</organism>